<reference evidence="2" key="1">
    <citation type="journal article" date="2022" name="Int. J. Mol. Sci.">
        <title>Draft Genome of Tanacetum Coccineum: Genomic Comparison of Closely Related Tanacetum-Family Plants.</title>
        <authorList>
            <person name="Yamashiro T."/>
            <person name="Shiraishi A."/>
            <person name="Nakayama K."/>
            <person name="Satake H."/>
        </authorList>
    </citation>
    <scope>NUCLEOTIDE SEQUENCE</scope>
</reference>
<gene>
    <name evidence="2" type="ORF">Tco_0769497</name>
</gene>
<dbReference type="EMBL" id="BQNB010011152">
    <property type="protein sequence ID" value="GJS86861.1"/>
    <property type="molecule type" value="Genomic_DNA"/>
</dbReference>
<keyword evidence="3" id="KW-1185">Reference proteome</keyword>
<accession>A0ABQ4ZBD7</accession>
<evidence type="ECO:0000256" key="1">
    <source>
        <dbReference type="SAM" id="MobiDB-lite"/>
    </source>
</evidence>
<reference evidence="2" key="2">
    <citation type="submission" date="2022-01" db="EMBL/GenBank/DDBJ databases">
        <authorList>
            <person name="Yamashiro T."/>
            <person name="Shiraishi A."/>
            <person name="Satake H."/>
            <person name="Nakayama K."/>
        </authorList>
    </citation>
    <scope>NUCLEOTIDE SEQUENCE</scope>
</reference>
<comment type="caution">
    <text evidence="2">The sequence shown here is derived from an EMBL/GenBank/DDBJ whole genome shotgun (WGS) entry which is preliminary data.</text>
</comment>
<evidence type="ECO:0000313" key="3">
    <source>
        <dbReference type="Proteomes" id="UP001151760"/>
    </source>
</evidence>
<dbReference type="Proteomes" id="UP001151760">
    <property type="component" value="Unassembled WGS sequence"/>
</dbReference>
<feature type="compositionally biased region" description="Low complexity" evidence="1">
    <location>
        <begin position="19"/>
        <end position="29"/>
    </location>
</feature>
<proteinExistence type="predicted"/>
<evidence type="ECO:0000313" key="2">
    <source>
        <dbReference type="EMBL" id="GJS86861.1"/>
    </source>
</evidence>
<name>A0ABQ4ZBD7_9ASTR</name>
<sequence length="163" mass="17492">MHPIAAAAHHTHPVVAAAPLFSRQQQTGRTLGGGGKTQTSRTLVVRGLSPKRTTPKALIPTTTHSLSEAVEPPKQTPLRGVVGWHGKRRGGGDSRVLARGRAVWESEYGDTVGRSGRRRETLLFSAVNARRKTFSAAADMWWPEVVVARQNMTSRMAAVGGGP</sequence>
<feature type="region of interest" description="Disordered" evidence="1">
    <location>
        <begin position="19"/>
        <end position="40"/>
    </location>
</feature>
<organism evidence="2 3">
    <name type="scientific">Tanacetum coccineum</name>
    <dbReference type="NCBI Taxonomy" id="301880"/>
    <lineage>
        <taxon>Eukaryota</taxon>
        <taxon>Viridiplantae</taxon>
        <taxon>Streptophyta</taxon>
        <taxon>Embryophyta</taxon>
        <taxon>Tracheophyta</taxon>
        <taxon>Spermatophyta</taxon>
        <taxon>Magnoliopsida</taxon>
        <taxon>eudicotyledons</taxon>
        <taxon>Gunneridae</taxon>
        <taxon>Pentapetalae</taxon>
        <taxon>asterids</taxon>
        <taxon>campanulids</taxon>
        <taxon>Asterales</taxon>
        <taxon>Asteraceae</taxon>
        <taxon>Asteroideae</taxon>
        <taxon>Anthemideae</taxon>
        <taxon>Anthemidinae</taxon>
        <taxon>Tanacetum</taxon>
    </lineage>
</organism>
<protein>
    <submittedName>
        <fullName evidence="2">Uncharacterized protein</fullName>
    </submittedName>
</protein>